<evidence type="ECO:0000313" key="1">
    <source>
        <dbReference type="EMBL" id="KAJ9054559.1"/>
    </source>
</evidence>
<keyword evidence="2" id="KW-1185">Reference proteome</keyword>
<reference evidence="1" key="1">
    <citation type="submission" date="2022-04" db="EMBL/GenBank/DDBJ databases">
        <title>Genome of the entomopathogenic fungus Entomophthora muscae.</title>
        <authorList>
            <person name="Elya C."/>
            <person name="Lovett B.R."/>
            <person name="Lee E."/>
            <person name="Macias A.M."/>
            <person name="Hajek A.E."/>
            <person name="De Bivort B.L."/>
            <person name="Kasson M.T."/>
            <person name="De Fine Licht H.H."/>
            <person name="Stajich J.E."/>
        </authorList>
    </citation>
    <scope>NUCLEOTIDE SEQUENCE</scope>
    <source>
        <strain evidence="1">Berkeley</strain>
    </source>
</reference>
<organism evidence="1 2">
    <name type="scientific">Entomophthora muscae</name>
    <dbReference type="NCBI Taxonomy" id="34485"/>
    <lineage>
        <taxon>Eukaryota</taxon>
        <taxon>Fungi</taxon>
        <taxon>Fungi incertae sedis</taxon>
        <taxon>Zoopagomycota</taxon>
        <taxon>Entomophthoromycotina</taxon>
        <taxon>Entomophthoromycetes</taxon>
        <taxon>Entomophthorales</taxon>
        <taxon>Entomophthoraceae</taxon>
        <taxon>Entomophthora</taxon>
    </lineage>
</organism>
<name>A0ACC2RWX3_9FUNG</name>
<protein>
    <submittedName>
        <fullName evidence="1">Eukaryotic translation initiation factor eIF-1, variant 2</fullName>
    </submittedName>
</protein>
<comment type="caution">
    <text evidence="1">The sequence shown here is derived from an EMBL/GenBank/DDBJ whole genome shotgun (WGS) entry which is preliminary data.</text>
</comment>
<sequence length="154" mass="18167">MKRFQQLKLTTFVSFLSHSFLHNDETFYFFGSSYLSLSFWNLAVMILYYVIVTLTLFCLCIILLYQQLIYTLDVRIQQRNGRKTLTTLQGLPKEFDQKRLLKHFKKDFACNGNIVDDEEMGEVIQLQGDQRTKIHDFLIQQKIATKAQVKVHGF</sequence>
<accession>A0ACC2RWX3</accession>
<keyword evidence="1" id="KW-0648">Protein biosynthesis</keyword>
<keyword evidence="1" id="KW-0396">Initiation factor</keyword>
<dbReference type="EMBL" id="QTSX02006437">
    <property type="protein sequence ID" value="KAJ9054559.1"/>
    <property type="molecule type" value="Genomic_DNA"/>
</dbReference>
<evidence type="ECO:0000313" key="2">
    <source>
        <dbReference type="Proteomes" id="UP001165960"/>
    </source>
</evidence>
<dbReference type="Proteomes" id="UP001165960">
    <property type="component" value="Unassembled WGS sequence"/>
</dbReference>
<gene>
    <name evidence="1" type="primary">SUI1_3</name>
    <name evidence="1" type="ORF">DSO57_1013045</name>
</gene>
<proteinExistence type="predicted"/>